<evidence type="ECO:0000313" key="1">
    <source>
        <dbReference type="EMBL" id="PYH29390.1"/>
    </source>
</evidence>
<dbReference type="OrthoDB" id="10519035at2759"/>
<sequence length="155" mass="16994">MGKELKALKQGPIRIAAPIFKLWISSRLEGATATKGGRKKRERRAEEGRETGVQIIGLSRSHDPLCATTGQVLLFLLSSWGARSFCMFGDSRLYLSPSSSVSFSFPSVAIPQDCLVCHFPSPFTLQVHPPIPLAQRPWGRTHPFAINCLPLPIPG</sequence>
<name>A0A318Y9N8_ASPNB</name>
<dbReference type="GeneID" id="37128055"/>
<proteinExistence type="predicted"/>
<keyword evidence="2" id="KW-1185">Reference proteome</keyword>
<protein>
    <submittedName>
        <fullName evidence="1">Uncharacterized protein</fullName>
    </submittedName>
</protein>
<dbReference type="Proteomes" id="UP000247647">
    <property type="component" value="Unassembled WGS sequence"/>
</dbReference>
<dbReference type="RefSeq" id="XP_025474868.1">
    <property type="nucleotide sequence ID" value="XM_025625599.1"/>
</dbReference>
<reference evidence="1" key="1">
    <citation type="submission" date="2016-12" db="EMBL/GenBank/DDBJ databases">
        <title>The genomes of Aspergillus section Nigri reveals drivers in fungal speciation.</title>
        <authorList>
            <consortium name="DOE Joint Genome Institute"/>
            <person name="Vesth T.C."/>
            <person name="Nybo J."/>
            <person name="Theobald S."/>
            <person name="Brandl J."/>
            <person name="Frisvad J.C."/>
            <person name="Nielsen K.F."/>
            <person name="Lyhne E.K."/>
            <person name="Kogle M.E."/>
            <person name="Kuo A."/>
            <person name="Riley R."/>
            <person name="Clum A."/>
            <person name="Nolan M."/>
            <person name="Lipzen A."/>
            <person name="Salamov A."/>
            <person name="Henrissat B."/>
            <person name="Wiebenga A."/>
            <person name="De Vries R.P."/>
            <person name="Grigoriev I.V."/>
            <person name="Mortensen U.H."/>
            <person name="Andersen M.R."/>
            <person name="Baker S.E."/>
        </authorList>
    </citation>
    <scope>NUCLEOTIDE SEQUENCE [LARGE SCALE GENOMIC DNA]</scope>
    <source>
        <strain evidence="1">CBS 115656</strain>
    </source>
</reference>
<gene>
    <name evidence="1" type="ORF">BO87DRAFT_401315</name>
</gene>
<evidence type="ECO:0000313" key="2">
    <source>
        <dbReference type="Proteomes" id="UP000247647"/>
    </source>
</evidence>
<accession>A0A318Y9N8</accession>
<dbReference type="EMBL" id="KZ821493">
    <property type="protein sequence ID" value="PYH29390.1"/>
    <property type="molecule type" value="Genomic_DNA"/>
</dbReference>
<dbReference type="AlphaFoldDB" id="A0A318Y9N8"/>
<organism evidence="1 2">
    <name type="scientific">Aspergillus neoniger (strain CBS 115656)</name>
    <dbReference type="NCBI Taxonomy" id="1448310"/>
    <lineage>
        <taxon>Eukaryota</taxon>
        <taxon>Fungi</taxon>
        <taxon>Dikarya</taxon>
        <taxon>Ascomycota</taxon>
        <taxon>Pezizomycotina</taxon>
        <taxon>Eurotiomycetes</taxon>
        <taxon>Eurotiomycetidae</taxon>
        <taxon>Eurotiales</taxon>
        <taxon>Aspergillaceae</taxon>
        <taxon>Aspergillus</taxon>
        <taxon>Aspergillus subgen. Circumdati</taxon>
    </lineage>
</organism>